<name>A0A9P3FXD0_9APHY</name>
<dbReference type="PANTHER" id="PTHR13303">
    <property type="entry name" value="PREFOLDIN SUBUNIT 2"/>
    <property type="match status" value="1"/>
</dbReference>
<dbReference type="FunFam" id="1.10.287.370:FF:000002">
    <property type="entry name" value="Prefoldin subunit 2"/>
    <property type="match status" value="1"/>
</dbReference>
<dbReference type="GO" id="GO:0016272">
    <property type="term" value="C:prefoldin complex"/>
    <property type="evidence" value="ECO:0007669"/>
    <property type="project" value="InterPro"/>
</dbReference>
<dbReference type="OrthoDB" id="29646at2759"/>
<evidence type="ECO:0000313" key="5">
    <source>
        <dbReference type="EMBL" id="GJE84336.1"/>
    </source>
</evidence>
<keyword evidence="6" id="KW-1185">Reference proteome</keyword>
<sequence length="131" mass="14649">MASSTAAAKKPQQSKLPQLSPQDVQQNYTRLQNELQSLANKIGELEQEAEEHTLVLSTLNEALEAEPDRKCFRLVGGVLVERTVKDVVPALQTNRGGIQKVISNLTEQYKAKETDFETFKRDYHIRPAAVA</sequence>
<protein>
    <submittedName>
        <fullName evidence="5">Prefoldin beta-like protein</fullName>
    </submittedName>
</protein>
<dbReference type="Gene3D" id="1.10.287.370">
    <property type="match status" value="1"/>
</dbReference>
<evidence type="ECO:0000313" key="6">
    <source>
        <dbReference type="Proteomes" id="UP000703269"/>
    </source>
</evidence>
<dbReference type="Proteomes" id="UP000703269">
    <property type="component" value="Unassembled WGS sequence"/>
</dbReference>
<dbReference type="GO" id="GO:0006457">
    <property type="term" value="P:protein folding"/>
    <property type="evidence" value="ECO:0007669"/>
    <property type="project" value="InterPro"/>
</dbReference>
<feature type="region of interest" description="Disordered" evidence="4">
    <location>
        <begin position="1"/>
        <end position="25"/>
    </location>
</feature>
<evidence type="ECO:0000256" key="2">
    <source>
        <dbReference type="ARBA" id="ARBA00023186"/>
    </source>
</evidence>
<evidence type="ECO:0000256" key="4">
    <source>
        <dbReference type="SAM" id="MobiDB-lite"/>
    </source>
</evidence>
<comment type="similarity">
    <text evidence="1">Belongs to the prefoldin subunit beta family.</text>
</comment>
<organism evidence="5 6">
    <name type="scientific">Phanerochaete sordida</name>
    <dbReference type="NCBI Taxonomy" id="48140"/>
    <lineage>
        <taxon>Eukaryota</taxon>
        <taxon>Fungi</taxon>
        <taxon>Dikarya</taxon>
        <taxon>Basidiomycota</taxon>
        <taxon>Agaricomycotina</taxon>
        <taxon>Agaricomycetes</taxon>
        <taxon>Polyporales</taxon>
        <taxon>Phanerochaetaceae</taxon>
        <taxon>Phanerochaete</taxon>
    </lineage>
</organism>
<gene>
    <name evidence="5" type="ORF">PsYK624_004120</name>
</gene>
<keyword evidence="3" id="KW-0175">Coiled coil</keyword>
<dbReference type="InterPro" id="IPR027235">
    <property type="entry name" value="PFD2"/>
</dbReference>
<feature type="coiled-coil region" evidence="3">
    <location>
        <begin position="28"/>
        <end position="62"/>
    </location>
</feature>
<evidence type="ECO:0000256" key="1">
    <source>
        <dbReference type="ARBA" id="ARBA00008045"/>
    </source>
</evidence>
<proteinExistence type="inferred from homology"/>
<dbReference type="InterPro" id="IPR002777">
    <property type="entry name" value="PFD_beta-like"/>
</dbReference>
<comment type="caution">
    <text evidence="5">The sequence shown here is derived from an EMBL/GenBank/DDBJ whole genome shotgun (WGS) entry which is preliminary data.</text>
</comment>
<dbReference type="CDD" id="cd23163">
    <property type="entry name" value="Prefoldin_2"/>
    <property type="match status" value="1"/>
</dbReference>
<accession>A0A9P3FXD0</accession>
<dbReference type="GO" id="GO:0051082">
    <property type="term" value="F:unfolded protein binding"/>
    <property type="evidence" value="ECO:0007669"/>
    <property type="project" value="InterPro"/>
</dbReference>
<reference evidence="5 6" key="1">
    <citation type="submission" date="2021-08" db="EMBL/GenBank/DDBJ databases">
        <title>Draft Genome Sequence of Phanerochaete sordida strain YK-624.</title>
        <authorList>
            <person name="Mori T."/>
            <person name="Dohra H."/>
            <person name="Suzuki T."/>
            <person name="Kawagishi H."/>
            <person name="Hirai H."/>
        </authorList>
    </citation>
    <scope>NUCLEOTIDE SEQUENCE [LARGE SCALE GENOMIC DNA]</scope>
    <source>
        <strain evidence="5 6">YK-624</strain>
    </source>
</reference>
<feature type="compositionally biased region" description="Low complexity" evidence="4">
    <location>
        <begin position="1"/>
        <end position="22"/>
    </location>
</feature>
<keyword evidence="2" id="KW-0143">Chaperone</keyword>
<dbReference type="Pfam" id="PF01920">
    <property type="entry name" value="Prefoldin_2"/>
    <property type="match status" value="1"/>
</dbReference>
<dbReference type="SUPFAM" id="SSF46579">
    <property type="entry name" value="Prefoldin"/>
    <property type="match status" value="1"/>
</dbReference>
<dbReference type="AlphaFoldDB" id="A0A9P3FXD0"/>
<dbReference type="InterPro" id="IPR009053">
    <property type="entry name" value="Prefoldin"/>
</dbReference>
<dbReference type="EMBL" id="BPQB01000001">
    <property type="protein sequence ID" value="GJE84336.1"/>
    <property type="molecule type" value="Genomic_DNA"/>
</dbReference>
<evidence type="ECO:0000256" key="3">
    <source>
        <dbReference type="SAM" id="Coils"/>
    </source>
</evidence>